<evidence type="ECO:0000259" key="9">
    <source>
        <dbReference type="PROSITE" id="PS50893"/>
    </source>
</evidence>
<evidence type="ECO:0000256" key="7">
    <source>
        <dbReference type="ARBA" id="ARBA00022970"/>
    </source>
</evidence>
<name>A0A380MV97_9GAMM</name>
<reference evidence="10 11" key="1">
    <citation type="submission" date="2018-06" db="EMBL/GenBank/DDBJ databases">
        <authorList>
            <consortium name="Pathogen Informatics"/>
            <person name="Doyle S."/>
        </authorList>
    </citation>
    <scope>NUCLEOTIDE SEQUENCE [LARGE SCALE GENOMIC DNA]</scope>
    <source>
        <strain evidence="10 11">NCTC13337</strain>
    </source>
</reference>
<evidence type="ECO:0000256" key="2">
    <source>
        <dbReference type="ARBA" id="ARBA00005417"/>
    </source>
</evidence>
<keyword evidence="7" id="KW-0029">Amino-acid transport</keyword>
<protein>
    <submittedName>
        <fullName evidence="10">L-cystine import ATP-binding protein TcyC</fullName>
        <ecNumber evidence="10">3.6.3.-</ecNumber>
    </submittedName>
</protein>
<dbReference type="EMBL" id="UHIC01000001">
    <property type="protein sequence ID" value="SUO95843.1"/>
    <property type="molecule type" value="Genomic_DNA"/>
</dbReference>
<dbReference type="EC" id="3.6.3.-" evidence="10"/>
<dbReference type="Proteomes" id="UP000254601">
    <property type="component" value="Unassembled WGS sequence"/>
</dbReference>
<comment type="similarity">
    <text evidence="2">Belongs to the ABC transporter superfamily.</text>
</comment>
<proteinExistence type="inferred from homology"/>
<dbReference type="PIRSF" id="PIRSF039085">
    <property type="entry name" value="ABC_ATPase_HisP"/>
    <property type="match status" value="1"/>
</dbReference>
<dbReference type="PANTHER" id="PTHR43166:SF35">
    <property type="entry name" value="L-CYSTINE IMPORT ATP-BINDING PROTEIN TCYN"/>
    <property type="match status" value="1"/>
</dbReference>
<dbReference type="InterPro" id="IPR030679">
    <property type="entry name" value="ABC_ATPase_HisP-typ"/>
</dbReference>
<dbReference type="InterPro" id="IPR017871">
    <property type="entry name" value="ABC_transporter-like_CS"/>
</dbReference>
<evidence type="ECO:0000256" key="1">
    <source>
        <dbReference type="ARBA" id="ARBA00004417"/>
    </source>
</evidence>
<evidence type="ECO:0000313" key="11">
    <source>
        <dbReference type="Proteomes" id="UP000254601"/>
    </source>
</evidence>
<dbReference type="GO" id="GO:0016887">
    <property type="term" value="F:ATP hydrolysis activity"/>
    <property type="evidence" value="ECO:0007669"/>
    <property type="project" value="InterPro"/>
</dbReference>
<keyword evidence="11" id="KW-1185">Reference proteome</keyword>
<keyword evidence="8" id="KW-0472">Membrane</keyword>
<dbReference type="AlphaFoldDB" id="A0A380MV97"/>
<dbReference type="Gene3D" id="3.40.50.300">
    <property type="entry name" value="P-loop containing nucleotide triphosphate hydrolases"/>
    <property type="match status" value="1"/>
</dbReference>
<dbReference type="SMART" id="SM00382">
    <property type="entry name" value="AAA"/>
    <property type="match status" value="1"/>
</dbReference>
<dbReference type="InterPro" id="IPR050086">
    <property type="entry name" value="MetN_ABC_transporter-like"/>
</dbReference>
<evidence type="ECO:0000256" key="5">
    <source>
        <dbReference type="ARBA" id="ARBA00022741"/>
    </source>
</evidence>
<accession>A0A380MV97</accession>
<sequence>MTAISPNNTTLVEIKNIHKRFHQQVVLNGVDLTIKKGEVTVILGPSGSGKTTFLRCLNALETPEEGTIIFNDGSLSVDFSQKISRQQLLALRRKSAMVFQSYNLFPHKTALENIMEGPVVVQKMPKQQAEEKAHQLLKKVGLAEKASLYPYQLSGGQQQRVGIARALAIAPEWILFDEPTSALDPELIQGMLDLMKGLADEGQTMVVVTHEIQFAREVADQVILMEHGNIVEQGSPEQLFEYSTHPRTRAFLRNIRQL</sequence>
<dbReference type="InterPro" id="IPR003593">
    <property type="entry name" value="AAA+_ATPase"/>
</dbReference>
<dbReference type="PANTHER" id="PTHR43166">
    <property type="entry name" value="AMINO ACID IMPORT ATP-BINDING PROTEIN"/>
    <property type="match status" value="1"/>
</dbReference>
<evidence type="ECO:0000313" key="10">
    <source>
        <dbReference type="EMBL" id="SUO95843.1"/>
    </source>
</evidence>
<dbReference type="GO" id="GO:0005524">
    <property type="term" value="F:ATP binding"/>
    <property type="evidence" value="ECO:0007669"/>
    <property type="project" value="UniProtKB-KW"/>
</dbReference>
<keyword evidence="5" id="KW-0547">Nucleotide-binding</keyword>
<dbReference type="InterPro" id="IPR027417">
    <property type="entry name" value="P-loop_NTPase"/>
</dbReference>
<dbReference type="CDD" id="cd03262">
    <property type="entry name" value="ABC_HisP_GlnQ"/>
    <property type="match status" value="1"/>
</dbReference>
<keyword evidence="4" id="KW-1003">Cell membrane</keyword>
<dbReference type="PROSITE" id="PS00211">
    <property type="entry name" value="ABC_TRANSPORTER_1"/>
    <property type="match status" value="1"/>
</dbReference>
<keyword evidence="3" id="KW-0813">Transport</keyword>
<dbReference type="GO" id="GO:0015424">
    <property type="term" value="F:ABC-type amino acid transporter activity"/>
    <property type="evidence" value="ECO:0007669"/>
    <property type="project" value="InterPro"/>
</dbReference>
<gene>
    <name evidence="10" type="primary">tcyC</name>
    <name evidence="10" type="ORF">NCTC13337_01610</name>
</gene>
<feature type="domain" description="ABC transporter" evidence="9">
    <location>
        <begin position="12"/>
        <end position="252"/>
    </location>
</feature>
<evidence type="ECO:0000256" key="4">
    <source>
        <dbReference type="ARBA" id="ARBA00022475"/>
    </source>
</evidence>
<dbReference type="SUPFAM" id="SSF52540">
    <property type="entry name" value="P-loop containing nucleoside triphosphate hydrolases"/>
    <property type="match status" value="1"/>
</dbReference>
<dbReference type="InterPro" id="IPR003439">
    <property type="entry name" value="ABC_transporter-like_ATP-bd"/>
</dbReference>
<evidence type="ECO:0000256" key="3">
    <source>
        <dbReference type="ARBA" id="ARBA00022448"/>
    </source>
</evidence>
<dbReference type="GO" id="GO:0005886">
    <property type="term" value="C:plasma membrane"/>
    <property type="evidence" value="ECO:0007669"/>
    <property type="project" value="UniProtKB-SubCell"/>
</dbReference>
<organism evidence="10 11">
    <name type="scientific">Suttonella ornithocola</name>
    <dbReference type="NCBI Taxonomy" id="279832"/>
    <lineage>
        <taxon>Bacteria</taxon>
        <taxon>Pseudomonadati</taxon>
        <taxon>Pseudomonadota</taxon>
        <taxon>Gammaproteobacteria</taxon>
        <taxon>Cardiobacteriales</taxon>
        <taxon>Cardiobacteriaceae</taxon>
        <taxon>Suttonella</taxon>
    </lineage>
</organism>
<dbReference type="FunFam" id="3.40.50.300:FF:000020">
    <property type="entry name" value="Amino acid ABC transporter ATP-binding component"/>
    <property type="match status" value="1"/>
</dbReference>
<keyword evidence="6 10" id="KW-0067">ATP-binding</keyword>
<keyword evidence="10" id="KW-0378">Hydrolase</keyword>
<dbReference type="Pfam" id="PF00005">
    <property type="entry name" value="ABC_tran"/>
    <property type="match status" value="1"/>
</dbReference>
<evidence type="ECO:0000256" key="6">
    <source>
        <dbReference type="ARBA" id="ARBA00022840"/>
    </source>
</evidence>
<dbReference type="PROSITE" id="PS50893">
    <property type="entry name" value="ABC_TRANSPORTER_2"/>
    <property type="match status" value="1"/>
</dbReference>
<evidence type="ECO:0000256" key="8">
    <source>
        <dbReference type="ARBA" id="ARBA00023136"/>
    </source>
</evidence>
<comment type="subcellular location">
    <subcellularLocation>
        <location evidence="1">Cell inner membrane</location>
        <topology evidence="1">Peripheral membrane protein</topology>
    </subcellularLocation>
</comment>